<keyword evidence="5 7" id="KW-1133">Transmembrane helix</keyword>
<feature type="transmembrane region" description="Helical" evidence="7">
    <location>
        <begin position="191"/>
        <end position="209"/>
    </location>
</feature>
<feature type="transmembrane region" description="Helical" evidence="7">
    <location>
        <begin position="296"/>
        <end position="321"/>
    </location>
</feature>
<keyword evidence="6 7" id="KW-0472">Membrane</keyword>
<feature type="transmembrane region" description="Helical" evidence="7">
    <location>
        <begin position="254"/>
        <end position="276"/>
    </location>
</feature>
<reference evidence="8 9" key="1">
    <citation type="submission" date="2006-02" db="EMBL/GenBank/DDBJ databases">
        <authorList>
            <person name="Pinhassi J."/>
            <person name="Pedros-Alio C."/>
            <person name="Ferriera S."/>
            <person name="Johnson J."/>
            <person name="Kravitz S."/>
            <person name="Halpern A."/>
            <person name="Remington K."/>
            <person name="Beeson K."/>
            <person name="Tran B."/>
            <person name="Rogers Y.-H."/>
            <person name="Friedman R."/>
            <person name="Venter J.C."/>
        </authorList>
    </citation>
    <scope>NUCLEOTIDE SEQUENCE [LARGE SCALE GENOMIC DNA]</scope>
    <source>
        <strain evidence="8 9">MED297</strain>
    </source>
</reference>
<dbReference type="RefSeq" id="WP_008041836.1">
    <property type="nucleotide sequence ID" value="NZ_CH724149.1"/>
</dbReference>
<comment type="caution">
    <text evidence="8">The sequence shown here is derived from an EMBL/GenBank/DDBJ whole genome shotgun (WGS) entry which is preliminary data.</text>
</comment>
<organism evidence="8 9">
    <name type="scientific">Reinekea blandensis MED297</name>
    <dbReference type="NCBI Taxonomy" id="314283"/>
    <lineage>
        <taxon>Bacteria</taxon>
        <taxon>Pseudomonadati</taxon>
        <taxon>Pseudomonadota</taxon>
        <taxon>Gammaproteobacteria</taxon>
        <taxon>Oceanospirillales</taxon>
        <taxon>Saccharospirillaceae</taxon>
        <taxon>Reinekea</taxon>
    </lineage>
</organism>
<feature type="transmembrane region" description="Helical" evidence="7">
    <location>
        <begin position="78"/>
        <end position="96"/>
    </location>
</feature>
<comment type="similarity">
    <text evidence="2">Belongs to the cytochrome ubiquinol oxidase subunit 2 family.</text>
</comment>
<evidence type="ECO:0000313" key="9">
    <source>
        <dbReference type="Proteomes" id="UP000005953"/>
    </source>
</evidence>
<dbReference type="GO" id="GO:0016682">
    <property type="term" value="F:oxidoreductase activity, acting on diphenols and related substances as donors, oxygen as acceptor"/>
    <property type="evidence" value="ECO:0007669"/>
    <property type="project" value="TreeGrafter"/>
</dbReference>
<evidence type="ECO:0000256" key="5">
    <source>
        <dbReference type="ARBA" id="ARBA00022989"/>
    </source>
</evidence>
<dbReference type="EMBL" id="AAOE01000003">
    <property type="protein sequence ID" value="EAR10608.1"/>
    <property type="molecule type" value="Genomic_DNA"/>
</dbReference>
<dbReference type="GO" id="GO:0005886">
    <property type="term" value="C:plasma membrane"/>
    <property type="evidence" value="ECO:0007669"/>
    <property type="project" value="UniProtKB-SubCell"/>
</dbReference>
<evidence type="ECO:0000256" key="4">
    <source>
        <dbReference type="ARBA" id="ARBA00022692"/>
    </source>
</evidence>
<dbReference type="HOGENOM" id="CLU_049294_1_2_6"/>
<dbReference type="GO" id="GO:0019646">
    <property type="term" value="P:aerobic electron transport chain"/>
    <property type="evidence" value="ECO:0007669"/>
    <property type="project" value="TreeGrafter"/>
</dbReference>
<protein>
    <submittedName>
        <fullName evidence="8">Quinol oxidase, subunit II</fullName>
    </submittedName>
</protein>
<dbReference type="PANTHER" id="PTHR43141:SF2">
    <property type="entry name" value="BLR3729 PROTEIN"/>
    <property type="match status" value="1"/>
</dbReference>
<keyword evidence="9" id="KW-1185">Reference proteome</keyword>
<feature type="transmembrane region" description="Helical" evidence="7">
    <location>
        <begin position="117"/>
        <end position="139"/>
    </location>
</feature>
<name>A4BAZ5_9GAMM</name>
<dbReference type="GO" id="GO:0070069">
    <property type="term" value="C:cytochrome complex"/>
    <property type="evidence" value="ECO:0007669"/>
    <property type="project" value="TreeGrafter"/>
</dbReference>
<sequence>MIDAHLPEIFLTLMGLAVLLYAILDGYDLGVGMLMPFHHEAHRDVMISSIGPFWDANETWLVLAVGLLLIAFPFANSVVFSALYFPTFLLLLGLILRGVSFDFRAKAHAQHKDRWDLLFRLGSWLAALSQGYMLGRWVLGFEPGLFAHGFAVLSALCVSAAYAYIGGAWLVMKTEGEVQRHAAAAGRRAGWLAALGMVAISVINPLLSQSVAERWLSVPEVFLLAPVPLMCLLILVAVDRYLAHVPTQNDIGNWFPFVAVTLLFVLNFLGLAYSYFPDVIPGVMTAAEGASSPAALKIILLGTVFVLPFILAYTALAYYIFRGKTRELTYN</sequence>
<gene>
    <name evidence="8" type="ORF">MED297_11350</name>
</gene>
<evidence type="ECO:0000256" key="3">
    <source>
        <dbReference type="ARBA" id="ARBA00022475"/>
    </source>
</evidence>
<dbReference type="AlphaFoldDB" id="A4BAZ5"/>
<feature type="transmembrane region" description="Helical" evidence="7">
    <location>
        <begin position="145"/>
        <end position="171"/>
    </location>
</feature>
<evidence type="ECO:0000256" key="2">
    <source>
        <dbReference type="ARBA" id="ARBA00007543"/>
    </source>
</evidence>
<comment type="subcellular location">
    <subcellularLocation>
        <location evidence="1">Cell membrane</location>
        <topology evidence="1">Multi-pass membrane protein</topology>
    </subcellularLocation>
</comment>
<dbReference type="InterPro" id="IPR003317">
    <property type="entry name" value="Cyt-d_oxidase_su2"/>
</dbReference>
<dbReference type="STRING" id="314283.MED297_11350"/>
<evidence type="ECO:0000256" key="6">
    <source>
        <dbReference type="ARBA" id="ARBA00023136"/>
    </source>
</evidence>
<feature type="transmembrane region" description="Helical" evidence="7">
    <location>
        <begin position="6"/>
        <end position="24"/>
    </location>
</feature>
<keyword evidence="4 7" id="KW-0812">Transmembrane</keyword>
<feature type="transmembrane region" description="Helical" evidence="7">
    <location>
        <begin position="221"/>
        <end position="242"/>
    </location>
</feature>
<dbReference type="OrthoDB" id="9776710at2"/>
<evidence type="ECO:0000256" key="7">
    <source>
        <dbReference type="SAM" id="Phobius"/>
    </source>
</evidence>
<accession>A4BAZ5</accession>
<evidence type="ECO:0000256" key="1">
    <source>
        <dbReference type="ARBA" id="ARBA00004651"/>
    </source>
</evidence>
<keyword evidence="3" id="KW-1003">Cell membrane</keyword>
<dbReference type="PANTHER" id="PTHR43141">
    <property type="entry name" value="CYTOCHROME BD2 SUBUNIT II"/>
    <property type="match status" value="1"/>
</dbReference>
<dbReference type="Pfam" id="PF02322">
    <property type="entry name" value="Cyt_bd_oxida_II"/>
    <property type="match status" value="1"/>
</dbReference>
<dbReference type="Proteomes" id="UP000005953">
    <property type="component" value="Unassembled WGS sequence"/>
</dbReference>
<dbReference type="GO" id="GO:0009055">
    <property type="term" value="F:electron transfer activity"/>
    <property type="evidence" value="ECO:0007669"/>
    <property type="project" value="TreeGrafter"/>
</dbReference>
<evidence type="ECO:0000313" key="8">
    <source>
        <dbReference type="EMBL" id="EAR10608.1"/>
    </source>
</evidence>
<proteinExistence type="inferred from homology"/>